<dbReference type="InterPro" id="IPR020449">
    <property type="entry name" value="Tscrpt_reg_AraC-type_HTH"/>
</dbReference>
<evidence type="ECO:0000256" key="1">
    <source>
        <dbReference type="ARBA" id="ARBA00023015"/>
    </source>
</evidence>
<dbReference type="InterPro" id="IPR014710">
    <property type="entry name" value="RmlC-like_jellyroll"/>
</dbReference>
<dbReference type="Proteomes" id="UP001527099">
    <property type="component" value="Unassembled WGS sequence"/>
</dbReference>
<dbReference type="Pfam" id="PF02311">
    <property type="entry name" value="AraC_binding"/>
    <property type="match status" value="1"/>
</dbReference>
<dbReference type="InterPro" id="IPR009057">
    <property type="entry name" value="Homeodomain-like_sf"/>
</dbReference>
<dbReference type="InterPro" id="IPR018060">
    <property type="entry name" value="HTH_AraC"/>
</dbReference>
<sequence>MSRLTNNQFLESLAFPFFMQIYKITSAIDLHSHEFVELVFVRKGRGRHSYCGENFAISEGDVFVIEPEAEHAYDIEPNHTLEVYNVLFHPSFLTNEMRALAEVESFVDFYYMEPFIRNAVMFRTRLSLPAAQRTEADFLLQNMLAEFTGKNSGYRILLRTKLIELLVFLSRGYAIRKADEFVEQGDNAALMKRTCEFIAAHCDKPLTLDQVCRMCGLGSTAFTIKFKHYTGRTFLEYRNEMRIRLSEMLLAQTNRKIISIALETGFEDISHFNRTFKQFTGFTPKAYRLRKNQIK</sequence>
<dbReference type="SUPFAM" id="SSF46689">
    <property type="entry name" value="Homeodomain-like"/>
    <property type="match status" value="2"/>
</dbReference>
<dbReference type="PANTHER" id="PTHR43280">
    <property type="entry name" value="ARAC-FAMILY TRANSCRIPTIONAL REGULATOR"/>
    <property type="match status" value="1"/>
</dbReference>
<keyword evidence="6" id="KW-1185">Reference proteome</keyword>
<proteinExistence type="predicted"/>
<organism evidence="5 6">
    <name type="scientific">Paenibacillus alginolyticus</name>
    <dbReference type="NCBI Taxonomy" id="59839"/>
    <lineage>
        <taxon>Bacteria</taxon>
        <taxon>Bacillati</taxon>
        <taxon>Bacillota</taxon>
        <taxon>Bacilli</taxon>
        <taxon>Bacillales</taxon>
        <taxon>Paenibacillaceae</taxon>
        <taxon>Paenibacillus</taxon>
    </lineage>
</organism>
<dbReference type="RefSeq" id="WP_029194321.1">
    <property type="nucleotide sequence ID" value="NZ_JAMDMW010000078.1"/>
</dbReference>
<dbReference type="SUPFAM" id="SSF51215">
    <property type="entry name" value="Regulatory protein AraC"/>
    <property type="match status" value="1"/>
</dbReference>
<reference evidence="5 6" key="1">
    <citation type="submission" date="2022-05" db="EMBL/GenBank/DDBJ databases">
        <title>Genome Sequencing of Bee-Associated Microbes.</title>
        <authorList>
            <person name="Dunlap C."/>
        </authorList>
    </citation>
    <scope>NUCLEOTIDE SEQUENCE [LARGE SCALE GENOMIC DNA]</scope>
    <source>
        <strain evidence="5 6">NRRL B-14421</strain>
    </source>
</reference>
<dbReference type="PRINTS" id="PR00032">
    <property type="entry name" value="HTHARAC"/>
</dbReference>
<evidence type="ECO:0000256" key="3">
    <source>
        <dbReference type="ARBA" id="ARBA00023163"/>
    </source>
</evidence>
<protein>
    <submittedName>
        <fullName evidence="5">AraC family transcriptional regulator</fullName>
    </submittedName>
</protein>
<dbReference type="Pfam" id="PF12833">
    <property type="entry name" value="HTH_18"/>
    <property type="match status" value="1"/>
</dbReference>
<accession>A0ABT4GL04</accession>
<comment type="caution">
    <text evidence="5">The sequence shown here is derived from an EMBL/GenBank/DDBJ whole genome shotgun (WGS) entry which is preliminary data.</text>
</comment>
<dbReference type="InterPro" id="IPR018062">
    <property type="entry name" value="HTH_AraC-typ_CS"/>
</dbReference>
<keyword evidence="3" id="KW-0804">Transcription</keyword>
<dbReference type="PANTHER" id="PTHR43280:SF28">
    <property type="entry name" value="HTH-TYPE TRANSCRIPTIONAL ACTIVATOR RHAS"/>
    <property type="match status" value="1"/>
</dbReference>
<name>A0ABT4GL04_9BACL</name>
<dbReference type="SMART" id="SM00342">
    <property type="entry name" value="HTH_ARAC"/>
    <property type="match status" value="1"/>
</dbReference>
<evidence type="ECO:0000313" key="6">
    <source>
        <dbReference type="Proteomes" id="UP001527099"/>
    </source>
</evidence>
<evidence type="ECO:0000256" key="2">
    <source>
        <dbReference type="ARBA" id="ARBA00023125"/>
    </source>
</evidence>
<dbReference type="PROSITE" id="PS00041">
    <property type="entry name" value="HTH_ARAC_FAMILY_1"/>
    <property type="match status" value="1"/>
</dbReference>
<gene>
    <name evidence="5" type="ORF">M5X19_28855</name>
</gene>
<dbReference type="PROSITE" id="PS01124">
    <property type="entry name" value="HTH_ARAC_FAMILY_2"/>
    <property type="match status" value="1"/>
</dbReference>
<evidence type="ECO:0000259" key="4">
    <source>
        <dbReference type="PROSITE" id="PS01124"/>
    </source>
</evidence>
<dbReference type="InterPro" id="IPR037923">
    <property type="entry name" value="HTH-like"/>
</dbReference>
<feature type="domain" description="HTH araC/xylS-type" evidence="4">
    <location>
        <begin position="192"/>
        <end position="290"/>
    </location>
</feature>
<dbReference type="Gene3D" id="1.10.10.60">
    <property type="entry name" value="Homeodomain-like"/>
    <property type="match status" value="2"/>
</dbReference>
<keyword evidence="2" id="KW-0238">DNA-binding</keyword>
<dbReference type="EMBL" id="JAMDMX010000113">
    <property type="protein sequence ID" value="MCY9696881.1"/>
    <property type="molecule type" value="Genomic_DNA"/>
</dbReference>
<dbReference type="Gene3D" id="2.60.120.10">
    <property type="entry name" value="Jelly Rolls"/>
    <property type="match status" value="1"/>
</dbReference>
<dbReference type="InterPro" id="IPR003313">
    <property type="entry name" value="AraC-bd"/>
</dbReference>
<evidence type="ECO:0000313" key="5">
    <source>
        <dbReference type="EMBL" id="MCY9696881.1"/>
    </source>
</evidence>
<keyword evidence="1" id="KW-0805">Transcription regulation</keyword>